<keyword evidence="4" id="KW-1185">Reference proteome</keyword>
<feature type="transmembrane region" description="Helical" evidence="1">
    <location>
        <begin position="1294"/>
        <end position="1317"/>
    </location>
</feature>
<dbReference type="EMBL" id="MPUH01000553">
    <property type="protein sequence ID" value="OMJ77840.1"/>
    <property type="molecule type" value="Genomic_DNA"/>
</dbReference>
<dbReference type="OrthoDB" id="297598at2759"/>
<feature type="transmembrane region" description="Helical" evidence="1">
    <location>
        <begin position="83"/>
        <end position="106"/>
    </location>
</feature>
<feature type="transmembrane region" description="Helical" evidence="1">
    <location>
        <begin position="825"/>
        <end position="850"/>
    </location>
</feature>
<feature type="transmembrane region" description="Helical" evidence="1">
    <location>
        <begin position="112"/>
        <end position="141"/>
    </location>
</feature>
<gene>
    <name evidence="3" type="ORF">SteCoe_22473</name>
</gene>
<sequence length="1359" mass="156768">MDFLYKIWLTLYPCNRSISESASLLIIYIALYNLCILGQSLRFFWQAKSDLSNWSSFKVFWYIISAPSIDPIADYYNFMSNYVLFIIIFSSSALILFIVLAIIVGFKKKLPVFYIALTRLSIFILCDLMFIPITTMFFLIFKYSSEEFEEIEEFSENVNVKILNYSVFGQGFSVFFIGVIGIFTVFYEACAYELRLASTSIVNTSKSNSKACVLIKIVQFLNCYLATDLKASNYEAFLILCFFMYGVCAGYLIYNLPYYSFVTNLLKVYVNVDCAFLSLAFWVGLKMNRADIVALITIFSQLPILILVKETLRFRESSLPDINNITSSNFYFFELSIRKYLTSGSLKEGLLSYLVKNYHHYPCKSNRIIQAYYCSDILHNKMLGLNKIIGIQSKGLDIFTNFQVYKCKEQLKEECQNTSEGFKLHQYFVDFFKAKEKDKGFCLEYLSFIEKISRGKYKINELRWFINSLAKETKKIRKMYENILERFPTSIDTKGLYGSLLINVLNDVENGNKFIGKAEETRVALNKGMPKHHLSFANGRAFIVLSGKPETIGKLMFFTNNFLDFLHLKGKEARGLSINSLMPKDFREPHDNFLLNFLENTTNIEVFKCMPSFMLDSKGFLLECTMSSEIIGCVDSVNFICAIDMILASKDRGFSFMHPNGLLKEHSKNFPLILGLNKKSIENIYIQEIFQDFSFDDFSTVDFVQVRYNLQSKLINILIKDVQVGNAILKILYVCFDTHELHKLERLNTFDLKNIENRRISFLLASGERLDTALQADQLEKNFNEKANIYEKSAPNAQSSTSLFSSIPESNHIKQSLKVLSMTKCVLFISVFSIQLLSILISTGILIGYISDEVNKQVSLTAFLNLSDTAYSSAYLTLLTRILDIKRRSGLYSEFNMTNFKEIINDLNVNQNKLLNSYNSWSYCPASSLLKSVEINYWDEYPDTVLKQESLINLIRMMIKNVERIFEGSESNMTGYDKDLFFILYNGIGNIFDVTNNTMEDFSRCQVDRARVLKENSFYLIISGTIFQGLLMVCCIFFVMHTDRSLRILWTYLLKRVSGSSAEIIQMLKDRLINHHDISKSLSITKEPLEHIQSCRYFEYTSRYISRIFFMFFFVGLIYLVSYLVFVNALDKLLTHRPLLIKSVVQRRVQLLHLSFFTIEKDIQNTKITLDKIFPNFYPLNDAKGALINLGIAMKASKSIVNSPKAFKLMDQKLYSLIFETLEGKPYTKLGIYRAVTYLSQESTFIAYNKIQDASQDIVTFLEKILEFNVLTNTTVIRLIKVSGDIIKSKLRDFMIFVFGCSFILILLYCFVVYPFLRSETMTVRNIMSILLIIPAQTTLNYTTSNSRNAVTVKPSEKS</sequence>
<feature type="transmembrane region" description="Helical" evidence="1">
    <location>
        <begin position="266"/>
        <end position="284"/>
    </location>
</feature>
<evidence type="ECO:0000313" key="3">
    <source>
        <dbReference type="EMBL" id="OMJ77840.1"/>
    </source>
</evidence>
<evidence type="ECO:0000313" key="4">
    <source>
        <dbReference type="Proteomes" id="UP000187209"/>
    </source>
</evidence>
<dbReference type="InterPro" id="IPR057352">
    <property type="entry name" value="TPR_TmcB/C"/>
</dbReference>
<feature type="transmembrane region" description="Helical" evidence="1">
    <location>
        <begin position="236"/>
        <end position="254"/>
    </location>
</feature>
<keyword evidence="1" id="KW-1133">Transmembrane helix</keyword>
<evidence type="ECO:0000259" key="2">
    <source>
        <dbReference type="Pfam" id="PF25474"/>
    </source>
</evidence>
<evidence type="ECO:0000256" key="1">
    <source>
        <dbReference type="SAM" id="Phobius"/>
    </source>
</evidence>
<feature type="transmembrane region" description="Helical" evidence="1">
    <location>
        <begin position="21"/>
        <end position="39"/>
    </location>
</feature>
<keyword evidence="1" id="KW-0812">Transmembrane</keyword>
<protein>
    <recommendedName>
        <fullName evidence="2">TmcB/TmcC TPR repeats domain-containing protein</fullName>
    </recommendedName>
</protein>
<feature type="transmembrane region" description="Helical" evidence="1">
    <location>
        <begin position="1108"/>
        <end position="1130"/>
    </location>
</feature>
<keyword evidence="1" id="KW-0472">Membrane</keyword>
<proteinExistence type="predicted"/>
<dbReference type="Pfam" id="PF25474">
    <property type="entry name" value="TPR_TmcB"/>
    <property type="match status" value="1"/>
</dbReference>
<feature type="transmembrane region" description="Helical" evidence="1">
    <location>
        <begin position="1018"/>
        <end position="1040"/>
    </location>
</feature>
<feature type="domain" description="TmcB/TmcC TPR repeats" evidence="2">
    <location>
        <begin position="434"/>
        <end position="522"/>
    </location>
</feature>
<accession>A0A1R2BM97</accession>
<dbReference type="Proteomes" id="UP000187209">
    <property type="component" value="Unassembled WGS sequence"/>
</dbReference>
<reference evidence="3 4" key="1">
    <citation type="submission" date="2016-11" db="EMBL/GenBank/DDBJ databases">
        <title>The macronuclear genome of Stentor coeruleus: a giant cell with tiny introns.</title>
        <authorList>
            <person name="Slabodnick M."/>
            <person name="Ruby J.G."/>
            <person name="Reiff S.B."/>
            <person name="Swart E.C."/>
            <person name="Gosai S."/>
            <person name="Prabakaran S."/>
            <person name="Witkowska E."/>
            <person name="Larue G.E."/>
            <person name="Fisher S."/>
            <person name="Freeman R.M."/>
            <person name="Gunawardena J."/>
            <person name="Chu W."/>
            <person name="Stover N.A."/>
            <person name="Gregory B.D."/>
            <person name="Nowacki M."/>
            <person name="Derisi J."/>
            <person name="Roy S.W."/>
            <person name="Marshall W.F."/>
            <person name="Sood P."/>
        </authorList>
    </citation>
    <scope>NUCLEOTIDE SEQUENCE [LARGE SCALE GENOMIC DNA]</scope>
    <source>
        <strain evidence="3">WM001</strain>
    </source>
</reference>
<feature type="transmembrane region" description="Helical" evidence="1">
    <location>
        <begin position="290"/>
        <end position="308"/>
    </location>
</feature>
<comment type="caution">
    <text evidence="3">The sequence shown here is derived from an EMBL/GenBank/DDBJ whole genome shotgun (WGS) entry which is preliminary data.</text>
</comment>
<name>A0A1R2BM97_9CILI</name>
<feature type="transmembrane region" description="Helical" evidence="1">
    <location>
        <begin position="162"/>
        <end position="187"/>
    </location>
</feature>
<organism evidence="3 4">
    <name type="scientific">Stentor coeruleus</name>
    <dbReference type="NCBI Taxonomy" id="5963"/>
    <lineage>
        <taxon>Eukaryota</taxon>
        <taxon>Sar</taxon>
        <taxon>Alveolata</taxon>
        <taxon>Ciliophora</taxon>
        <taxon>Postciliodesmatophora</taxon>
        <taxon>Heterotrichea</taxon>
        <taxon>Heterotrichida</taxon>
        <taxon>Stentoridae</taxon>
        <taxon>Stentor</taxon>
    </lineage>
</organism>